<name>A0AAW2YNL4_9EUKA</name>
<keyword evidence="2" id="KW-1185">Reference proteome</keyword>
<gene>
    <name evidence="1" type="ORF">AKO1_007851</name>
</gene>
<sequence length="180" mass="21022">MHGSTIQVFCAESEDPLTRGSQTYYGTGTYRYFHYCSCHDKKCVARCSVCGPVDYSNASKHVRQNVGHSLLVEPTAKGEGVLRSYKYTPRRKRKSSGSEQNILPEEKKHDYKRGAFQAYKLDWINFEQYNIIIHLIADHWSNHNVQMMLKYLRKSLDEQSDESWFLEGQPMISYFQFSLK</sequence>
<reference evidence="1 2" key="1">
    <citation type="submission" date="2024-03" db="EMBL/GenBank/DDBJ databases">
        <title>The Acrasis kona genome and developmental transcriptomes reveal deep origins of eukaryotic multicellular pathways.</title>
        <authorList>
            <person name="Sheikh S."/>
            <person name="Fu C.-J."/>
            <person name="Brown M.W."/>
            <person name="Baldauf S.L."/>
        </authorList>
    </citation>
    <scope>NUCLEOTIDE SEQUENCE [LARGE SCALE GENOMIC DNA]</scope>
    <source>
        <strain evidence="1 2">ATCC MYA-3509</strain>
    </source>
</reference>
<dbReference type="Proteomes" id="UP001431209">
    <property type="component" value="Unassembled WGS sequence"/>
</dbReference>
<dbReference type="EMBL" id="JAOPGA020000489">
    <property type="protein sequence ID" value="KAL0478968.1"/>
    <property type="molecule type" value="Genomic_DNA"/>
</dbReference>
<evidence type="ECO:0000313" key="2">
    <source>
        <dbReference type="Proteomes" id="UP001431209"/>
    </source>
</evidence>
<proteinExistence type="predicted"/>
<organism evidence="1 2">
    <name type="scientific">Acrasis kona</name>
    <dbReference type="NCBI Taxonomy" id="1008807"/>
    <lineage>
        <taxon>Eukaryota</taxon>
        <taxon>Discoba</taxon>
        <taxon>Heterolobosea</taxon>
        <taxon>Tetramitia</taxon>
        <taxon>Eutetramitia</taxon>
        <taxon>Acrasidae</taxon>
        <taxon>Acrasis</taxon>
    </lineage>
</organism>
<comment type="caution">
    <text evidence="1">The sequence shown here is derived from an EMBL/GenBank/DDBJ whole genome shotgun (WGS) entry which is preliminary data.</text>
</comment>
<dbReference type="AlphaFoldDB" id="A0AAW2YNL4"/>
<evidence type="ECO:0000313" key="1">
    <source>
        <dbReference type="EMBL" id="KAL0478968.1"/>
    </source>
</evidence>
<accession>A0AAW2YNL4</accession>
<protein>
    <submittedName>
        <fullName evidence="1">Uncharacterized protein</fullName>
    </submittedName>
</protein>